<protein>
    <submittedName>
        <fullName evidence="11">ATP-binding cassette domain-containing protein</fullName>
    </submittedName>
</protein>
<dbReference type="PROSITE" id="PS00211">
    <property type="entry name" value="ABC_TRANSPORTER_1"/>
    <property type="match status" value="1"/>
</dbReference>
<organism evidence="11 12">
    <name type="scientific">Sphaerisporangium aureirubrum</name>
    <dbReference type="NCBI Taxonomy" id="1544736"/>
    <lineage>
        <taxon>Bacteria</taxon>
        <taxon>Bacillati</taxon>
        <taxon>Actinomycetota</taxon>
        <taxon>Actinomycetes</taxon>
        <taxon>Streptosporangiales</taxon>
        <taxon>Streptosporangiaceae</taxon>
        <taxon>Sphaerisporangium</taxon>
    </lineage>
</organism>
<dbReference type="InterPro" id="IPR003439">
    <property type="entry name" value="ABC_transporter-like_ATP-bd"/>
</dbReference>
<evidence type="ECO:0000313" key="12">
    <source>
        <dbReference type="Proteomes" id="UP001596137"/>
    </source>
</evidence>
<evidence type="ECO:0000256" key="4">
    <source>
        <dbReference type="ARBA" id="ARBA00022741"/>
    </source>
</evidence>
<dbReference type="InterPro" id="IPR050763">
    <property type="entry name" value="ABC_transporter_ATP-binding"/>
</dbReference>
<dbReference type="EMBL" id="JBHSRF010000034">
    <property type="protein sequence ID" value="MFC6083847.1"/>
    <property type="molecule type" value="Genomic_DNA"/>
</dbReference>
<dbReference type="Pfam" id="PF13732">
    <property type="entry name" value="DrrA1-3_C"/>
    <property type="match status" value="1"/>
</dbReference>
<keyword evidence="3" id="KW-1003">Cell membrane</keyword>
<keyword evidence="8" id="KW-0046">Antibiotic resistance</keyword>
<keyword evidence="4" id="KW-0547">Nucleotide-binding</keyword>
<evidence type="ECO:0000256" key="2">
    <source>
        <dbReference type="ARBA" id="ARBA00022448"/>
    </source>
</evidence>
<dbReference type="InterPro" id="IPR025302">
    <property type="entry name" value="DrrA1/2-like_C"/>
</dbReference>
<keyword evidence="6" id="KW-1278">Translocase</keyword>
<evidence type="ECO:0000256" key="7">
    <source>
        <dbReference type="ARBA" id="ARBA00023136"/>
    </source>
</evidence>
<dbReference type="GO" id="GO:0005524">
    <property type="term" value="F:ATP binding"/>
    <property type="evidence" value="ECO:0007669"/>
    <property type="project" value="UniProtKB-KW"/>
</dbReference>
<keyword evidence="5 11" id="KW-0067">ATP-binding</keyword>
<comment type="caution">
    <text evidence="11">The sequence shown here is derived from an EMBL/GenBank/DDBJ whole genome shotgun (WGS) entry which is preliminary data.</text>
</comment>
<evidence type="ECO:0000313" key="11">
    <source>
        <dbReference type="EMBL" id="MFC6083847.1"/>
    </source>
</evidence>
<dbReference type="InterPro" id="IPR005894">
    <property type="entry name" value="DrrA"/>
</dbReference>
<dbReference type="NCBIfam" id="TIGR01188">
    <property type="entry name" value="drrA"/>
    <property type="match status" value="1"/>
</dbReference>
<dbReference type="PROSITE" id="PS50893">
    <property type="entry name" value="ABC_TRANSPORTER_2"/>
    <property type="match status" value="1"/>
</dbReference>
<keyword evidence="12" id="KW-1185">Reference proteome</keyword>
<dbReference type="PANTHER" id="PTHR42711">
    <property type="entry name" value="ABC TRANSPORTER ATP-BINDING PROTEIN"/>
    <property type="match status" value="1"/>
</dbReference>
<sequence length="326" mass="34716">MNDAMIEVEGLRKSFGKKAAVADVSFSVPGGTVLGLLGPNGAGKTTVINCLSTLLRPDAGRVTVAGHDVLGDPAAVRASISLTGQFAAVDQVLTGRQNLVLFGRLLRLSRREAGERATELLSRFDLLEAGDKAVKEYSGGMRRRLDLAAALVVPRPVLVLDEPTTGLDPRSRHAMWRVVRDLRAEGVTVLLTTQYLEEADRLADAIVVIDKGRVIATGTPDELKDKVGTTMCEVRLDDDAARERALGELRGQWTDATESDGAIVVPGGDARTLTEIVRRLADTGIEADNVALRRPTLDDVFFALTGRGAAEPGRSGTSGEVARAAR</sequence>
<evidence type="ECO:0000256" key="6">
    <source>
        <dbReference type="ARBA" id="ARBA00022967"/>
    </source>
</evidence>
<feature type="domain" description="ABC transporter" evidence="10">
    <location>
        <begin position="6"/>
        <end position="236"/>
    </location>
</feature>
<dbReference type="SUPFAM" id="SSF52540">
    <property type="entry name" value="P-loop containing nucleoside triphosphate hydrolases"/>
    <property type="match status" value="1"/>
</dbReference>
<accession>A0ABW1NNN4</accession>
<gene>
    <name evidence="11" type="ORF">ACFP1K_21955</name>
</gene>
<dbReference type="PANTHER" id="PTHR42711:SF19">
    <property type="entry name" value="DOXORUBICIN RESISTANCE ATP-BINDING PROTEIN DRRA"/>
    <property type="match status" value="1"/>
</dbReference>
<reference evidence="12" key="1">
    <citation type="journal article" date="2019" name="Int. J. Syst. Evol. Microbiol.">
        <title>The Global Catalogue of Microorganisms (GCM) 10K type strain sequencing project: providing services to taxonomists for standard genome sequencing and annotation.</title>
        <authorList>
            <consortium name="The Broad Institute Genomics Platform"/>
            <consortium name="The Broad Institute Genome Sequencing Center for Infectious Disease"/>
            <person name="Wu L."/>
            <person name="Ma J."/>
        </authorList>
    </citation>
    <scope>NUCLEOTIDE SEQUENCE [LARGE SCALE GENOMIC DNA]</scope>
    <source>
        <strain evidence="12">JCM 30346</strain>
    </source>
</reference>
<dbReference type="InterPro" id="IPR017871">
    <property type="entry name" value="ABC_transporter-like_CS"/>
</dbReference>
<evidence type="ECO:0000259" key="10">
    <source>
        <dbReference type="PROSITE" id="PS50893"/>
    </source>
</evidence>
<evidence type="ECO:0000256" key="1">
    <source>
        <dbReference type="ARBA" id="ARBA00004413"/>
    </source>
</evidence>
<evidence type="ECO:0000256" key="9">
    <source>
        <dbReference type="ARBA" id="ARBA00049985"/>
    </source>
</evidence>
<keyword evidence="2" id="KW-0813">Transport</keyword>
<dbReference type="Gene3D" id="3.40.50.300">
    <property type="entry name" value="P-loop containing nucleotide triphosphate hydrolases"/>
    <property type="match status" value="1"/>
</dbReference>
<dbReference type="Proteomes" id="UP001596137">
    <property type="component" value="Unassembled WGS sequence"/>
</dbReference>
<evidence type="ECO:0000256" key="5">
    <source>
        <dbReference type="ARBA" id="ARBA00022840"/>
    </source>
</evidence>
<dbReference type="InterPro" id="IPR027417">
    <property type="entry name" value="P-loop_NTPase"/>
</dbReference>
<proteinExistence type="inferred from homology"/>
<dbReference type="SMART" id="SM00382">
    <property type="entry name" value="AAA"/>
    <property type="match status" value="1"/>
</dbReference>
<comment type="similarity">
    <text evidence="9">Belongs to the ABC transporter superfamily. Drug exporter-1 (DrugE1) (TC 3.A.1.105) family.</text>
</comment>
<name>A0ABW1NNN4_9ACTN</name>
<dbReference type="RefSeq" id="WP_380756272.1">
    <property type="nucleotide sequence ID" value="NZ_JBHSRF010000034.1"/>
</dbReference>
<evidence type="ECO:0000256" key="3">
    <source>
        <dbReference type="ARBA" id="ARBA00022475"/>
    </source>
</evidence>
<keyword evidence="7" id="KW-0472">Membrane</keyword>
<comment type="subcellular location">
    <subcellularLocation>
        <location evidence="1">Cell membrane</location>
        <topology evidence="1">Peripheral membrane protein</topology>
        <orientation evidence="1">Cytoplasmic side</orientation>
    </subcellularLocation>
</comment>
<evidence type="ECO:0000256" key="8">
    <source>
        <dbReference type="ARBA" id="ARBA00023251"/>
    </source>
</evidence>
<dbReference type="InterPro" id="IPR003593">
    <property type="entry name" value="AAA+_ATPase"/>
</dbReference>
<dbReference type="Pfam" id="PF00005">
    <property type="entry name" value="ABC_tran"/>
    <property type="match status" value="1"/>
</dbReference>